<dbReference type="RefSeq" id="WP_084371375.1">
    <property type="nucleotide sequence ID" value="NZ_FWYF01000001.1"/>
</dbReference>
<comment type="similarity">
    <text evidence="1">Belongs to the AB hydrolase superfamily. AB hydrolase 4 family.</text>
</comment>
<dbReference type="EMBL" id="FWYF01000001">
    <property type="protein sequence ID" value="SMD32728.1"/>
    <property type="molecule type" value="Genomic_DNA"/>
</dbReference>
<dbReference type="Gene3D" id="3.40.50.1820">
    <property type="entry name" value="alpha/beta hydrolase"/>
    <property type="match status" value="1"/>
</dbReference>
<organism evidence="4 5">
    <name type="scientific">Reichenbachiella faecimaris</name>
    <dbReference type="NCBI Taxonomy" id="692418"/>
    <lineage>
        <taxon>Bacteria</taxon>
        <taxon>Pseudomonadati</taxon>
        <taxon>Bacteroidota</taxon>
        <taxon>Cytophagia</taxon>
        <taxon>Cytophagales</taxon>
        <taxon>Reichenbachiellaceae</taxon>
        <taxon>Reichenbachiella</taxon>
    </lineage>
</organism>
<dbReference type="Pfam" id="PF00561">
    <property type="entry name" value="Abhydrolase_1"/>
    <property type="match status" value="1"/>
</dbReference>
<dbReference type="STRING" id="692418.SAMN04488029_1079"/>
<dbReference type="InterPro" id="IPR029058">
    <property type="entry name" value="AB_hydrolase_fold"/>
</dbReference>
<dbReference type="PANTHER" id="PTHR10794">
    <property type="entry name" value="ABHYDROLASE DOMAIN-CONTAINING PROTEIN"/>
    <property type="match status" value="1"/>
</dbReference>
<dbReference type="Proteomes" id="UP000192472">
    <property type="component" value="Unassembled WGS sequence"/>
</dbReference>
<dbReference type="SUPFAM" id="SSF53474">
    <property type="entry name" value="alpha/beta-Hydrolases"/>
    <property type="match status" value="1"/>
</dbReference>
<dbReference type="InterPro" id="IPR050960">
    <property type="entry name" value="AB_hydrolase_4_sf"/>
</dbReference>
<accession>A0A1W2G8S2</accession>
<dbReference type="InterPro" id="IPR000073">
    <property type="entry name" value="AB_hydrolase_1"/>
</dbReference>
<dbReference type="InterPro" id="IPR012020">
    <property type="entry name" value="ABHD4"/>
</dbReference>
<feature type="domain" description="AB hydrolase-1" evidence="3">
    <location>
        <begin position="62"/>
        <end position="205"/>
    </location>
</feature>
<dbReference type="GO" id="GO:0047372">
    <property type="term" value="F:monoacylglycerol lipase activity"/>
    <property type="evidence" value="ECO:0007669"/>
    <property type="project" value="TreeGrafter"/>
</dbReference>
<proteinExistence type="inferred from homology"/>
<evidence type="ECO:0000313" key="5">
    <source>
        <dbReference type="Proteomes" id="UP000192472"/>
    </source>
</evidence>
<dbReference type="OrthoDB" id="332676at2"/>
<gene>
    <name evidence="4" type="ORF">SAMN04488029_1079</name>
</gene>
<protein>
    <recommendedName>
        <fullName evidence="3">AB hydrolase-1 domain-containing protein</fullName>
    </recommendedName>
</protein>
<evidence type="ECO:0000256" key="1">
    <source>
        <dbReference type="ARBA" id="ARBA00010884"/>
    </source>
</evidence>
<dbReference type="PIRSF" id="PIRSF005211">
    <property type="entry name" value="Ab_hydro_YheT"/>
    <property type="match status" value="1"/>
</dbReference>
<dbReference type="AlphaFoldDB" id="A0A1W2G8S2"/>
<feature type="active site" description="Charge relay system" evidence="2">
    <location>
        <position position="268"/>
    </location>
</feature>
<feature type="active site" description="Charge relay system" evidence="2">
    <location>
        <position position="141"/>
    </location>
</feature>
<evidence type="ECO:0000256" key="2">
    <source>
        <dbReference type="PIRSR" id="PIRSR005211-1"/>
    </source>
</evidence>
<feature type="active site" description="Charge relay system" evidence="2">
    <location>
        <position position="297"/>
    </location>
</feature>
<dbReference type="PANTHER" id="PTHR10794:SF94">
    <property type="entry name" value="ESTERASE YHET-RELATED"/>
    <property type="match status" value="1"/>
</dbReference>
<sequence length="324" mass="37890">MSIYGYSSYDSPRDFFKNGYLQTILPSLFRKIKGVTYERERIETPDEDFLDLDWIKSGYERLVIISHGLEGNSDRHYVKSCARHFNKHEYDVLAWNYRSCSGEINRNLRLYHHGDTEDLEQVITHAIDTRRYKKIVLVGFSMGGSTTLKYLGEYGPSVPKHIVAAATFSVPCNLWDSAHQLTFRENWFFKQRFLKKMIKKVKQKHEQYPKEVNIDGIDDIISFGQFDERYTAPLHGFKNSRHFYRTATSDLHYAGIRLPALIVNAKNDPLLGQKCYPYKACKYHEFLHLETPRKGGHVGFFKLGAKTSWMDERALEFVSKYARL</sequence>
<evidence type="ECO:0000259" key="3">
    <source>
        <dbReference type="Pfam" id="PF00561"/>
    </source>
</evidence>
<evidence type="ECO:0000313" key="4">
    <source>
        <dbReference type="EMBL" id="SMD32728.1"/>
    </source>
</evidence>
<dbReference type="GO" id="GO:0034338">
    <property type="term" value="F:short-chain carboxylesterase activity"/>
    <property type="evidence" value="ECO:0007669"/>
    <property type="project" value="TreeGrafter"/>
</dbReference>
<reference evidence="4 5" key="1">
    <citation type="submission" date="2017-04" db="EMBL/GenBank/DDBJ databases">
        <authorList>
            <person name="Afonso C.L."/>
            <person name="Miller P.J."/>
            <person name="Scott M.A."/>
            <person name="Spackman E."/>
            <person name="Goraichik I."/>
            <person name="Dimitrov K.M."/>
            <person name="Suarez D.L."/>
            <person name="Swayne D.E."/>
        </authorList>
    </citation>
    <scope>NUCLEOTIDE SEQUENCE [LARGE SCALE GENOMIC DNA]</scope>
    <source>
        <strain evidence="4 5">DSM 26133</strain>
    </source>
</reference>
<name>A0A1W2G8S2_REIFA</name>
<keyword evidence="5" id="KW-1185">Reference proteome</keyword>